<reference evidence="3 4" key="1">
    <citation type="journal article" date="2014" name="PLoS ONE">
        <title>Rumen cellulosomics: divergent fiber-degrading strategies revealed by comparative genome-wide analysis of six ruminococcal strains.</title>
        <authorList>
            <person name="Dassa B."/>
            <person name="Borovok I."/>
            <person name="Ruimy-Israeli V."/>
            <person name="Lamed R."/>
            <person name="Flint H.J."/>
            <person name="Duncan S.H."/>
            <person name="Henrissat B."/>
            <person name="Coutinho P."/>
            <person name="Morrison M."/>
            <person name="Mosoni P."/>
            <person name="Yeoman C.J."/>
            <person name="White B.A."/>
            <person name="Bayer E.A."/>
        </authorList>
    </citation>
    <scope>NUCLEOTIDE SEQUENCE [LARGE SCALE GENOMIC DNA]</scope>
    <source>
        <strain evidence="3 4">007c</strain>
    </source>
</reference>
<name>W7UV86_RUMFL</name>
<keyword evidence="2" id="KW-0812">Transmembrane</keyword>
<keyword evidence="2" id="KW-1133">Transmembrane helix</keyword>
<dbReference type="PATRIC" id="fig|1341157.4.peg.2182"/>
<feature type="region of interest" description="Disordered" evidence="1">
    <location>
        <begin position="334"/>
        <end position="358"/>
    </location>
</feature>
<keyword evidence="2" id="KW-0472">Membrane</keyword>
<dbReference type="Proteomes" id="UP000019365">
    <property type="component" value="Unassembled WGS sequence"/>
</dbReference>
<protein>
    <recommendedName>
        <fullName evidence="5">WG repeat-containing protein</fullName>
    </recommendedName>
</protein>
<evidence type="ECO:0008006" key="5">
    <source>
        <dbReference type="Google" id="ProtNLM"/>
    </source>
</evidence>
<feature type="transmembrane region" description="Helical" evidence="2">
    <location>
        <begin position="7"/>
        <end position="27"/>
    </location>
</feature>
<gene>
    <name evidence="3" type="ORF">RF007C_13935</name>
</gene>
<dbReference type="EMBL" id="ATAX01000028">
    <property type="protein sequence ID" value="EWM52730.1"/>
    <property type="molecule type" value="Genomic_DNA"/>
</dbReference>
<comment type="caution">
    <text evidence="3">The sequence shown here is derived from an EMBL/GenBank/DDBJ whole genome shotgun (WGS) entry which is preliminary data.</text>
</comment>
<dbReference type="AlphaFoldDB" id="W7UV86"/>
<dbReference type="eggNOG" id="ENOG50325QH">
    <property type="taxonomic scope" value="Bacteria"/>
</dbReference>
<dbReference type="OrthoDB" id="1818611at2"/>
<dbReference type="Pfam" id="PF14903">
    <property type="entry name" value="WG_beta_rep"/>
    <property type="match status" value="1"/>
</dbReference>
<keyword evidence="4" id="KW-1185">Reference proteome</keyword>
<evidence type="ECO:0000256" key="1">
    <source>
        <dbReference type="SAM" id="MobiDB-lite"/>
    </source>
</evidence>
<dbReference type="RefSeq" id="WP_037299816.1">
    <property type="nucleotide sequence ID" value="NZ_ATAX01000028.1"/>
</dbReference>
<evidence type="ECO:0000313" key="4">
    <source>
        <dbReference type="Proteomes" id="UP000019365"/>
    </source>
</evidence>
<organism evidence="3 4">
    <name type="scientific">Ruminococcus flavefaciens 007c</name>
    <dbReference type="NCBI Taxonomy" id="1341157"/>
    <lineage>
        <taxon>Bacteria</taxon>
        <taxon>Bacillati</taxon>
        <taxon>Bacillota</taxon>
        <taxon>Clostridia</taxon>
        <taxon>Eubacteriales</taxon>
        <taxon>Oscillospiraceae</taxon>
        <taxon>Ruminococcus</taxon>
    </lineage>
</organism>
<evidence type="ECO:0000256" key="2">
    <source>
        <dbReference type="SAM" id="Phobius"/>
    </source>
</evidence>
<sequence length="358" mass="39432">MNKHTRLVVSVLFIVIIVLAVAITRFYSNSAKSTDTGDTYPVIEEKLDTDNEGNRIFRGGPELYGVIDLRERVIVSPEWQKLSFAGKNTCIASKRIRGKNLFGCIDYEGNIIVPFVYSSISPVKAGGQTFYSANTFDKNTIVLYDENFIPCLSGTWTGLNASRNELLLTSDNGSYTFSAGEHGLTFKEARLKGSCMNFPYELKVTSRVLLSKLSVSMLEQMASGVSRYIEYAYTGNSKVLAGMNTDKSSVFLTIFPEEHSITSAKLMGISDLFVYSAKSAGENPRYAVSVTADTSISYKENGKSRRLRDKYKAVVEFELFPSGEFKAVSGSFIQDKPDYPAPEPSTSGAAPDSTAERN</sequence>
<proteinExistence type="predicted"/>
<accession>W7UV86</accession>
<evidence type="ECO:0000313" key="3">
    <source>
        <dbReference type="EMBL" id="EWM52730.1"/>
    </source>
</evidence>
<dbReference type="InterPro" id="IPR032774">
    <property type="entry name" value="WG_beta_rep"/>
</dbReference>